<dbReference type="STRING" id="196164.gene:10742397"/>
<name>Q8FP22_COREF</name>
<protein>
    <submittedName>
        <fullName evidence="1">Uncharacterized protein</fullName>
    </submittedName>
</protein>
<accession>C8NPS4</accession>
<evidence type="ECO:0000313" key="1">
    <source>
        <dbReference type="EMBL" id="BAC18779.1"/>
    </source>
</evidence>
<dbReference type="Proteomes" id="UP000001409">
    <property type="component" value="Chromosome"/>
</dbReference>
<sequence length="57" mass="6344">MLGNLLGLWCRWVVVETLQVGMRLSIATVMPPGWPCAGQQLISRTNYKPTETLSIGR</sequence>
<organism evidence="1 2">
    <name type="scientific">Corynebacterium efficiens (strain DSM 44549 / YS-314 / AJ 12310 / JCM 11189 / NBRC 100395)</name>
    <dbReference type="NCBI Taxonomy" id="196164"/>
    <lineage>
        <taxon>Bacteria</taxon>
        <taxon>Bacillati</taxon>
        <taxon>Actinomycetota</taxon>
        <taxon>Actinomycetes</taxon>
        <taxon>Mycobacteriales</taxon>
        <taxon>Corynebacteriaceae</taxon>
        <taxon>Corynebacterium</taxon>
    </lineage>
</organism>
<proteinExistence type="predicted"/>
<accession>Q8FP22</accession>
<dbReference type="EMBL" id="BA000035">
    <property type="protein sequence ID" value="BAC18779.1"/>
    <property type="molecule type" value="Genomic_DNA"/>
</dbReference>
<dbReference type="KEGG" id="cef:CE1969"/>
<evidence type="ECO:0000313" key="2">
    <source>
        <dbReference type="Proteomes" id="UP000001409"/>
    </source>
</evidence>
<dbReference type="HOGENOM" id="CLU_2988954_0_0_11"/>
<dbReference type="AlphaFoldDB" id="Q8FP22"/>
<reference evidence="1 2" key="1">
    <citation type="journal article" date="2003" name="Genome Res.">
        <title>Comparative complete genome sequence analysis of the amino acid replacements responsible for the thermostability of Corynebacterium efficiens.</title>
        <authorList>
            <person name="Nishio Y."/>
            <person name="Nakamura Y."/>
            <person name="Kawarabayasi Y."/>
            <person name="Usuda Y."/>
            <person name="Kimura E."/>
            <person name="Sugimoto S."/>
            <person name="Matsui K."/>
            <person name="Yamagishi A."/>
            <person name="Kikuchi H."/>
            <person name="Ikeo K."/>
            <person name="Gojobori T."/>
        </authorList>
    </citation>
    <scope>NUCLEOTIDE SEQUENCE [LARGE SCALE GENOMIC DNA]</scope>
    <source>
        <strain evidence="2">DSM 44549 / YS-314 / AJ 12310 / JCM 11189 / NBRC 100395</strain>
    </source>
</reference>
<keyword evidence="2" id="KW-1185">Reference proteome</keyword>